<dbReference type="InterPro" id="IPR048634">
    <property type="entry name" value="SecD_SecF_C"/>
</dbReference>
<sequence length="614" mass="66646">MLNKYPLWKNLMVVLIIAVAALYALPNLYGEDHAVQISASRNSTVTAATLDDVRESLQAANLTVKSVALEDEQILVRVNSDSDQLAARDILNQALGDDYIVALNLAPATPTWLRSIGAEPMKLGLDLRGGVHFLMEVDMDEALSKIGGQTRDLVRTDLRDQRIRYTDVSVQDNHIVVKLRTAEDFQAAENFLDNKYPGYVLLDDADARQITLQMTEDKLRETREYAISQNITIMRNRVNELGVAEPLIQRQGANRIVVELPGVQDTARAKDILGATATLEFRMVDTDNSVADAQRGRVPFGSELLPMRDGAPQLLKSEVILTGDHIINANAGFDENSQPQVSIALDGAGGNKMSTATRDAIGKPMATVFIEYKATDRRDAEGKLVFEKNAEVINVATIQARLGSNFRITGLQHQEAQNLALLLRAGALIAPIQIVEERTVGPSLGQENIDSGTQAIFWGFILVLLFMVIYYRKFGMVANAALAANVVLIIGVMSMIPGATLTLPGMAGIVLTVGMAVDANVLIFERIREEIRAKRSPQQAIHHGYDSALSTIADANVTTLIAAIILFAVGTGPVKGFAITLAVGIITSMFTAIVGTRAVVNAIWGGKRIKKLSV</sequence>
<dbReference type="SUPFAM" id="SSF82866">
    <property type="entry name" value="Multidrug efflux transporter AcrB transmembrane domain"/>
    <property type="match status" value="1"/>
</dbReference>
<dbReference type="InterPro" id="IPR055344">
    <property type="entry name" value="SecD_SecF_C_bact"/>
</dbReference>
<keyword evidence="17" id="KW-1185">Reference proteome</keyword>
<protein>
    <recommendedName>
        <fullName evidence="10 11">Protein translocase subunit SecD</fullName>
    </recommendedName>
</protein>
<feature type="transmembrane region" description="Helical" evidence="11">
    <location>
        <begin position="455"/>
        <end position="471"/>
    </location>
</feature>
<keyword evidence="6 11" id="KW-1133">Transmembrane helix</keyword>
<feature type="transmembrane region" description="Helical" evidence="11">
    <location>
        <begin position="545"/>
        <end position="570"/>
    </location>
</feature>
<comment type="subcellular location">
    <subcellularLocation>
        <location evidence="1 11">Cell membrane</location>
        <topology evidence="1 11">Multi-pass membrane protein</topology>
    </subcellularLocation>
</comment>
<dbReference type="GO" id="GO:0065002">
    <property type="term" value="P:intracellular protein transmembrane transport"/>
    <property type="evidence" value="ECO:0007669"/>
    <property type="project" value="UniProtKB-UniRule"/>
</dbReference>
<dbReference type="InterPro" id="IPR054384">
    <property type="entry name" value="SecDF_P1_head"/>
</dbReference>
<name>K2KYE9_9GAMM</name>
<evidence type="ECO:0000256" key="10">
    <source>
        <dbReference type="ARBA" id="ARBA00068220"/>
    </source>
</evidence>
<feature type="domain" description="SecDF P1 head subdomain" evidence="15">
    <location>
        <begin position="303"/>
        <end position="430"/>
    </location>
</feature>
<feature type="transmembrane region" description="Helical" evidence="11">
    <location>
        <begin position="478"/>
        <end position="499"/>
    </location>
</feature>
<dbReference type="OrthoDB" id="9805019at2"/>
<feature type="domain" description="Protein translocase subunit SecDF P1" evidence="14">
    <location>
        <begin position="227"/>
        <end position="285"/>
    </location>
</feature>
<dbReference type="AlphaFoldDB" id="K2KYE9"/>
<dbReference type="Pfam" id="PF21760">
    <property type="entry name" value="SecD_1st"/>
    <property type="match status" value="1"/>
</dbReference>
<accession>K2KYE9</accession>
<proteinExistence type="inferred from homology"/>
<keyword evidence="7 11" id="KW-0811">Translocation</keyword>
<dbReference type="PRINTS" id="PR00702">
    <property type="entry name" value="ACRIFLAVINRP"/>
</dbReference>
<dbReference type="Gene3D" id="1.20.1640.10">
    <property type="entry name" value="Multidrug efflux transporter AcrB transmembrane domain"/>
    <property type="match status" value="1"/>
</dbReference>
<evidence type="ECO:0000256" key="3">
    <source>
        <dbReference type="ARBA" id="ARBA00022475"/>
    </source>
</evidence>
<dbReference type="Pfam" id="PF07549">
    <property type="entry name" value="Sec_GG"/>
    <property type="match status" value="1"/>
</dbReference>
<evidence type="ECO:0000313" key="17">
    <source>
        <dbReference type="Proteomes" id="UP000014115"/>
    </source>
</evidence>
<dbReference type="NCBIfam" id="TIGR01129">
    <property type="entry name" value="secD"/>
    <property type="match status" value="1"/>
</dbReference>
<evidence type="ECO:0000256" key="1">
    <source>
        <dbReference type="ARBA" id="ARBA00004651"/>
    </source>
</evidence>
<organism evidence="16 17">
    <name type="scientific">Idiomarina xiamenensis 10-D-4</name>
    <dbReference type="NCBI Taxonomy" id="740709"/>
    <lineage>
        <taxon>Bacteria</taxon>
        <taxon>Pseudomonadati</taxon>
        <taxon>Pseudomonadota</taxon>
        <taxon>Gammaproteobacteria</taxon>
        <taxon>Alteromonadales</taxon>
        <taxon>Idiomarinaceae</taxon>
        <taxon>Idiomarina</taxon>
    </lineage>
</organism>
<dbReference type="PATRIC" id="fig|740709.3.peg.156"/>
<dbReference type="NCBIfam" id="TIGR00916">
    <property type="entry name" value="2A0604s01"/>
    <property type="match status" value="1"/>
</dbReference>
<evidence type="ECO:0000256" key="6">
    <source>
        <dbReference type="ARBA" id="ARBA00022989"/>
    </source>
</evidence>
<dbReference type="InterPro" id="IPR005791">
    <property type="entry name" value="SecD"/>
</dbReference>
<dbReference type="Gene3D" id="3.30.1360.200">
    <property type="match status" value="1"/>
</dbReference>
<dbReference type="Pfam" id="PF22599">
    <property type="entry name" value="SecDF_P1_head"/>
    <property type="match status" value="1"/>
</dbReference>
<reference evidence="16 17" key="1">
    <citation type="journal article" date="2012" name="J. Bacteriol.">
        <title>Genome Sequence of Idiomarina xiamenensis Type Strain 10-D-4.</title>
        <authorList>
            <person name="Lai Q."/>
            <person name="Wang L."/>
            <person name="Wang W."/>
            <person name="Shao Z."/>
        </authorList>
    </citation>
    <scope>NUCLEOTIDE SEQUENCE [LARGE SCALE GENOMIC DNA]</scope>
    <source>
        <strain evidence="16 17">10-D-4</strain>
    </source>
</reference>
<dbReference type="InterPro" id="IPR022813">
    <property type="entry name" value="SecD/SecF_arch_bac"/>
</dbReference>
<dbReference type="Pfam" id="PF13721">
    <property type="entry name" value="SecD-TM1"/>
    <property type="match status" value="1"/>
</dbReference>
<keyword evidence="2 11" id="KW-0813">Transport</keyword>
<dbReference type="InterPro" id="IPR001036">
    <property type="entry name" value="Acrflvin-R"/>
</dbReference>
<comment type="similarity">
    <text evidence="9 11">Belongs to the SecD/SecF family. SecD subfamily.</text>
</comment>
<dbReference type="Gene3D" id="3.30.70.3400">
    <property type="match status" value="2"/>
</dbReference>
<dbReference type="GO" id="GO:0015450">
    <property type="term" value="F:protein-transporting ATPase activity"/>
    <property type="evidence" value="ECO:0007669"/>
    <property type="project" value="InterPro"/>
</dbReference>
<keyword evidence="5 11" id="KW-0653">Protein transport</keyword>
<dbReference type="PANTHER" id="PTHR30081">
    <property type="entry name" value="PROTEIN-EXPORT MEMBRANE PROTEIN SEC"/>
    <property type="match status" value="1"/>
</dbReference>
<dbReference type="Gene3D" id="3.30.70.260">
    <property type="match status" value="1"/>
</dbReference>
<dbReference type="InterPro" id="IPR048631">
    <property type="entry name" value="SecD_1st"/>
</dbReference>
<evidence type="ECO:0000256" key="9">
    <source>
        <dbReference type="ARBA" id="ARBA00060774"/>
    </source>
</evidence>
<feature type="domain" description="SecD export protein N-terminal TM" evidence="13">
    <location>
        <begin position="2"/>
        <end position="103"/>
    </location>
</feature>
<dbReference type="FunFam" id="3.30.1360.200:FF:000001">
    <property type="entry name" value="Protein translocase subunit SecD"/>
    <property type="match status" value="1"/>
</dbReference>
<gene>
    <name evidence="11 16" type="primary">secD</name>
    <name evidence="16" type="ORF">A10D4_00780</name>
</gene>
<evidence type="ECO:0000259" key="12">
    <source>
        <dbReference type="Pfam" id="PF02355"/>
    </source>
</evidence>
<dbReference type="GO" id="GO:0005886">
    <property type="term" value="C:plasma membrane"/>
    <property type="evidence" value="ECO:0007669"/>
    <property type="project" value="UniProtKB-SubCell"/>
</dbReference>
<comment type="function">
    <text evidence="11">Part of the Sec protein translocase complex. Interacts with the SecYEG preprotein conducting channel. SecDF uses the proton motive force (PMF) to complete protein translocation after the ATP-dependent function of SecA.</text>
</comment>
<evidence type="ECO:0000256" key="7">
    <source>
        <dbReference type="ARBA" id="ARBA00023010"/>
    </source>
</evidence>
<evidence type="ECO:0000259" key="13">
    <source>
        <dbReference type="Pfam" id="PF13721"/>
    </source>
</evidence>
<evidence type="ECO:0000256" key="2">
    <source>
        <dbReference type="ARBA" id="ARBA00022448"/>
    </source>
</evidence>
<dbReference type="GO" id="GO:0006605">
    <property type="term" value="P:protein targeting"/>
    <property type="evidence" value="ECO:0007669"/>
    <property type="project" value="UniProtKB-UniRule"/>
</dbReference>
<keyword evidence="3 11" id="KW-1003">Cell membrane</keyword>
<evidence type="ECO:0000256" key="4">
    <source>
        <dbReference type="ARBA" id="ARBA00022692"/>
    </source>
</evidence>
<evidence type="ECO:0000313" key="16">
    <source>
        <dbReference type="EMBL" id="EKE87584.1"/>
    </source>
</evidence>
<evidence type="ECO:0000259" key="15">
    <source>
        <dbReference type="Pfam" id="PF22599"/>
    </source>
</evidence>
<dbReference type="PANTHER" id="PTHR30081:SF1">
    <property type="entry name" value="PROTEIN TRANSLOCASE SUBUNIT SECD"/>
    <property type="match status" value="1"/>
</dbReference>
<comment type="subunit">
    <text evidence="11">Forms a complex with SecF. Part of the essential Sec protein translocation apparatus which comprises SecA, SecYEG and auxiliary proteins SecDF-YajC and YidC.</text>
</comment>
<keyword evidence="4 11" id="KW-0812">Transmembrane</keyword>
<comment type="caution">
    <text evidence="16">The sequence shown here is derived from an EMBL/GenBank/DDBJ whole genome shotgun (WGS) entry which is preliminary data.</text>
</comment>
<dbReference type="HAMAP" id="MF_01463_B">
    <property type="entry name" value="SecD_B"/>
    <property type="match status" value="1"/>
</dbReference>
<dbReference type="InterPro" id="IPR022646">
    <property type="entry name" value="SecD/SecF_CS"/>
</dbReference>
<dbReference type="RefSeq" id="WP_008487093.1">
    <property type="nucleotide sequence ID" value="NZ_AMRG01000001.1"/>
</dbReference>
<dbReference type="Pfam" id="PF02355">
    <property type="entry name" value="SecD_SecF_C"/>
    <property type="match status" value="1"/>
</dbReference>
<evidence type="ECO:0000256" key="11">
    <source>
        <dbReference type="HAMAP-Rule" id="MF_01463"/>
    </source>
</evidence>
<dbReference type="eggNOG" id="COG0342">
    <property type="taxonomic scope" value="Bacteria"/>
</dbReference>
<dbReference type="Proteomes" id="UP000014115">
    <property type="component" value="Unassembled WGS sequence"/>
</dbReference>
<dbReference type="FunFam" id="1.20.1640.10:FF:000004">
    <property type="entry name" value="Protein translocase subunit SecD"/>
    <property type="match status" value="1"/>
</dbReference>
<comment type="caution">
    <text evidence="11">Lacks conserved residue(s) required for the propagation of feature annotation.</text>
</comment>
<evidence type="ECO:0000256" key="8">
    <source>
        <dbReference type="ARBA" id="ARBA00023136"/>
    </source>
</evidence>
<feature type="domain" description="Protein export membrane protein SecD/SecF C-terminal" evidence="12">
    <location>
        <begin position="432"/>
        <end position="593"/>
    </location>
</feature>
<dbReference type="EMBL" id="AMRG01000001">
    <property type="protein sequence ID" value="EKE87584.1"/>
    <property type="molecule type" value="Genomic_DNA"/>
</dbReference>
<evidence type="ECO:0000256" key="5">
    <source>
        <dbReference type="ARBA" id="ARBA00022927"/>
    </source>
</evidence>
<feature type="transmembrane region" description="Helical" evidence="11">
    <location>
        <begin position="505"/>
        <end position="524"/>
    </location>
</feature>
<dbReference type="GO" id="GO:0043952">
    <property type="term" value="P:protein transport by the Sec complex"/>
    <property type="evidence" value="ECO:0007669"/>
    <property type="project" value="UniProtKB-UniRule"/>
</dbReference>
<feature type="transmembrane region" description="Helical" evidence="11">
    <location>
        <begin position="576"/>
        <end position="600"/>
    </location>
</feature>
<evidence type="ECO:0000259" key="14">
    <source>
        <dbReference type="Pfam" id="PF21760"/>
    </source>
</evidence>
<dbReference type="InterPro" id="IPR027398">
    <property type="entry name" value="SecD-TM"/>
</dbReference>
<keyword evidence="8 11" id="KW-0472">Membrane</keyword>
<dbReference type="FunFam" id="3.30.70.3400:FF:000003">
    <property type="entry name" value="Preprotein translocase subunit SecD"/>
    <property type="match status" value="1"/>
</dbReference>
<dbReference type="STRING" id="740709.A10D4_00780"/>